<name>S4S5Z0_BPK36</name>
<evidence type="ECO:0000256" key="1">
    <source>
        <dbReference type="SAM" id="Phobius"/>
    </source>
</evidence>
<proteinExistence type="predicted"/>
<keyword evidence="1" id="KW-0472">Membrane</keyword>
<dbReference type="Proteomes" id="UP000010391">
    <property type="component" value="Segment"/>
</dbReference>
<organism evidence="2 3">
    <name type="scientific">Klebsiella phage KP36</name>
    <name type="common">Bacteriophage KP36</name>
    <dbReference type="NCBI Taxonomy" id="1129191"/>
    <lineage>
        <taxon>Viruses</taxon>
        <taxon>Duplodnaviria</taxon>
        <taxon>Heunggongvirae</taxon>
        <taxon>Uroviricota</taxon>
        <taxon>Caudoviricetes</taxon>
        <taxon>Drexlerviridae</taxon>
        <taxon>Webervirus</taxon>
        <taxon>Webervirus KP36</taxon>
    </lineage>
</organism>
<protein>
    <submittedName>
        <fullName evidence="2">Putative membrane protein</fullName>
    </submittedName>
</protein>
<dbReference type="KEGG" id="vg:26797091"/>
<feature type="transmembrane region" description="Helical" evidence="1">
    <location>
        <begin position="69"/>
        <end position="90"/>
    </location>
</feature>
<dbReference type="RefSeq" id="YP_009225962.1">
    <property type="nucleotide sequence ID" value="NC_029099.1"/>
</dbReference>
<keyword evidence="3" id="KW-1185">Reference proteome</keyword>
<accession>S4S5Z0</accession>
<evidence type="ECO:0000313" key="3">
    <source>
        <dbReference type="Proteomes" id="UP000010391"/>
    </source>
</evidence>
<sequence length="101" mass="11790">MQRFWECFRICNELHKCMHHARNLPIEASKSARCVSPTFTSCGSVWAESSYLKSAQKMTNISPYIDSKYMINNNIIIITLYLYICLVRFLRGGYGFLLRKP</sequence>
<reference evidence="2 3" key="1">
    <citation type="submission" date="2011-03" db="EMBL/GenBank/DDBJ databases">
        <authorList>
            <person name="Drulis-Kawa Z."/>
            <person name="Kesik-Szeloch A."/>
            <person name="Maciaszczyk-Dziubinska E."/>
            <person name="Kropinski A.M."/>
        </authorList>
    </citation>
    <scope>NUCLEOTIDE SEQUENCE [LARGE SCALE GENOMIC DNA]</scope>
</reference>
<keyword evidence="1" id="KW-1133">Transmembrane helix</keyword>
<dbReference type="EMBL" id="JF501022">
    <property type="protein sequence ID" value="AEX26758.1"/>
    <property type="molecule type" value="Genomic_DNA"/>
</dbReference>
<gene>
    <name evidence="2" type="ORF">KP36_001</name>
</gene>
<evidence type="ECO:0000313" key="2">
    <source>
        <dbReference type="EMBL" id="AEX26758.1"/>
    </source>
</evidence>
<keyword evidence="1" id="KW-0812">Transmembrane</keyword>
<organismHost>
    <name type="scientific">Klebsiella pneumoniae</name>
    <dbReference type="NCBI Taxonomy" id="573"/>
</organismHost>
<dbReference type="GeneID" id="26797091"/>